<dbReference type="InterPro" id="IPR030678">
    <property type="entry name" value="Peptide/Ni-bd"/>
</dbReference>
<feature type="signal peptide" evidence="4">
    <location>
        <begin position="1"/>
        <end position="21"/>
    </location>
</feature>
<dbReference type="CDD" id="cd08498">
    <property type="entry name" value="PBP2_NikA_DppA_OppA_like_2"/>
    <property type="match status" value="1"/>
</dbReference>
<sequence>MKSWITCALLAAGLAAGSAGAQTLRWASQGDPQTMDPHSQNELLTNSMNGQVYEGLVGRDRNLGLVPALATEWKQTGPLTWRFKLRPNVKFHDGSPFTAEDVVFSMNRAKEPTSQISVYANAVGTAVAIDPLTVEFRLPQVNPIFLQHIAAPLWIMSKSWSEKNKVTRPLDFKNKEESYASFNANGTGPYMLASRAPGIKTVYKRYPNWWGRFEGNVQQVVYTPIANDATRLAALVSGEIDFVVDPAPRDVPRLRSTPGVKIVDGPENRVLFIGMDQQRDELLYGSEKRRNPFKDVRVRRALYHAIDIETLKTKLMNGQSVPTGGITPSPLGSYNDPAIESRLPFDLAKARALLAEAGYANGFEVTLDCPNNRYVNDEEICLALAQMWAKVGVKLRVNAMPRAVYFPKLEKFDTSLYMLGWGGAITDAEVTITPVLRAPGEKGVGAFNYGRVKNDRFEELAKASSAEPDPKKREDLVKAALREYTQQAHLLPLHRQVIPWAARTNVDVVHRADNWLEFAWVTVK</sequence>
<keyword evidence="7" id="KW-1185">Reference proteome</keyword>
<reference evidence="6 7" key="1">
    <citation type="submission" date="2020-03" db="EMBL/GenBank/DDBJ databases">
        <title>Rubrivivax benzoatilyticus JA2 (sequenced after 10 years sub-culturing).</title>
        <authorList>
            <person name="Gupta D."/>
            <person name="Chintalapati S."/>
            <person name="Chintalapati V.R."/>
        </authorList>
    </citation>
    <scope>NUCLEOTIDE SEQUENCE [LARGE SCALE GENOMIC DNA]</scope>
    <source>
        <strain evidence="6 7">JA2-Mal</strain>
    </source>
</reference>
<evidence type="ECO:0000256" key="4">
    <source>
        <dbReference type="SAM" id="SignalP"/>
    </source>
</evidence>
<keyword evidence="3 4" id="KW-0732">Signal</keyword>
<evidence type="ECO:0000256" key="3">
    <source>
        <dbReference type="ARBA" id="ARBA00022729"/>
    </source>
</evidence>
<name>A0ABX0HXU5_9BURK</name>
<dbReference type="Proteomes" id="UP000802098">
    <property type="component" value="Unassembled WGS sequence"/>
</dbReference>
<comment type="caution">
    <text evidence="6">The sequence shown here is derived from an EMBL/GenBank/DDBJ whole genome shotgun (WGS) entry which is preliminary data.</text>
</comment>
<dbReference type="Gene3D" id="3.40.190.10">
    <property type="entry name" value="Periplasmic binding protein-like II"/>
    <property type="match status" value="1"/>
</dbReference>
<evidence type="ECO:0000259" key="5">
    <source>
        <dbReference type="Pfam" id="PF00496"/>
    </source>
</evidence>
<dbReference type="PIRSF" id="PIRSF002741">
    <property type="entry name" value="MppA"/>
    <property type="match status" value="1"/>
</dbReference>
<dbReference type="Gene3D" id="3.10.105.10">
    <property type="entry name" value="Dipeptide-binding Protein, Domain 3"/>
    <property type="match status" value="1"/>
</dbReference>
<dbReference type="EMBL" id="JAAOCD010000008">
    <property type="protein sequence ID" value="NHK99815.1"/>
    <property type="molecule type" value="Genomic_DNA"/>
</dbReference>
<gene>
    <name evidence="6" type="ORF">G7087_15640</name>
</gene>
<dbReference type="InterPro" id="IPR000914">
    <property type="entry name" value="SBP_5_dom"/>
</dbReference>
<evidence type="ECO:0000256" key="1">
    <source>
        <dbReference type="ARBA" id="ARBA00005695"/>
    </source>
</evidence>
<keyword evidence="2" id="KW-0813">Transport</keyword>
<evidence type="ECO:0000313" key="6">
    <source>
        <dbReference type="EMBL" id="NHK99815.1"/>
    </source>
</evidence>
<dbReference type="RefSeq" id="WP_009857497.1">
    <property type="nucleotide sequence ID" value="NZ_JAAOCD010000008.1"/>
</dbReference>
<dbReference type="Pfam" id="PF00496">
    <property type="entry name" value="SBP_bac_5"/>
    <property type="match status" value="1"/>
</dbReference>
<dbReference type="SUPFAM" id="SSF53850">
    <property type="entry name" value="Periplasmic binding protein-like II"/>
    <property type="match status" value="1"/>
</dbReference>
<comment type="similarity">
    <text evidence="1">Belongs to the bacterial solute-binding protein 5 family.</text>
</comment>
<proteinExistence type="inferred from homology"/>
<dbReference type="Gene3D" id="3.90.76.10">
    <property type="entry name" value="Dipeptide-binding Protein, Domain 1"/>
    <property type="match status" value="1"/>
</dbReference>
<dbReference type="PANTHER" id="PTHR30290">
    <property type="entry name" value="PERIPLASMIC BINDING COMPONENT OF ABC TRANSPORTER"/>
    <property type="match status" value="1"/>
</dbReference>
<dbReference type="InterPro" id="IPR039424">
    <property type="entry name" value="SBP_5"/>
</dbReference>
<accession>A0ABX0HXU5</accession>
<protein>
    <submittedName>
        <fullName evidence="6">ABC transporter substrate-binding protein</fullName>
    </submittedName>
</protein>
<feature type="domain" description="Solute-binding protein family 5" evidence="5">
    <location>
        <begin position="65"/>
        <end position="435"/>
    </location>
</feature>
<dbReference type="PANTHER" id="PTHR30290:SF9">
    <property type="entry name" value="OLIGOPEPTIDE-BINDING PROTEIN APPA"/>
    <property type="match status" value="1"/>
</dbReference>
<evidence type="ECO:0000313" key="7">
    <source>
        <dbReference type="Proteomes" id="UP000802098"/>
    </source>
</evidence>
<feature type="chain" id="PRO_5045892672" evidence="4">
    <location>
        <begin position="22"/>
        <end position="524"/>
    </location>
</feature>
<evidence type="ECO:0000256" key="2">
    <source>
        <dbReference type="ARBA" id="ARBA00022448"/>
    </source>
</evidence>
<organism evidence="6 7">
    <name type="scientific">Rubrivivax benzoatilyticus</name>
    <dbReference type="NCBI Taxonomy" id="316997"/>
    <lineage>
        <taxon>Bacteria</taxon>
        <taxon>Pseudomonadati</taxon>
        <taxon>Pseudomonadota</taxon>
        <taxon>Betaproteobacteria</taxon>
        <taxon>Burkholderiales</taxon>
        <taxon>Sphaerotilaceae</taxon>
        <taxon>Rubrivivax</taxon>
    </lineage>
</organism>